<dbReference type="PROSITE" id="PS50188">
    <property type="entry name" value="B302_SPRY"/>
    <property type="match status" value="1"/>
</dbReference>
<evidence type="ECO:0000259" key="8">
    <source>
        <dbReference type="PROSITE" id="PS50188"/>
    </source>
</evidence>
<sequence length="461" mass="52817">MAANTSPLEADLSCAVCCEIFKDPVTLHCNHSFCKACLDLCWKEKRARECPVCRRRSSMEPLVNFALRNIVESFLKERSQNPPAPTGICSLHDEKLKLFCVDDKEAVCLVCQTSKKHENHKFRPVQEAAQDYKGELKTALKPLQDKLESFNKVKNECDETAEHIKKQAQQTERQIKEEFEKLHQFLRDEEKARIAALRREEEQKGRIMKEKIEKLTREISSLSDTIRVIEEEMEAEDIFFLQVVICTLQDPQCVSGALIDVAEHLGSLKYKVWEKMLGIVQYTPVTLDPNTARPALILTEDLTSVRRGYERQQLPDNPERFDILPCVLGSEGFTSGKHCWDVELGNNINWYLGVTKESSNRKGIFPTNQEAGYWVISLLDGDKYWAGTSPETRLTVEKKPQKIRVQLDCDGGEVAFFDSSDMRKPLYTFKHRFTERLFPCFCPGCSAPLRVCPVKTVIKVD</sequence>
<evidence type="ECO:0000256" key="5">
    <source>
        <dbReference type="SAM" id="Coils"/>
    </source>
</evidence>
<dbReference type="Gene3D" id="3.30.40.10">
    <property type="entry name" value="Zinc/RING finger domain, C3HC4 (zinc finger)"/>
    <property type="match status" value="1"/>
</dbReference>
<dbReference type="InterPro" id="IPR027370">
    <property type="entry name" value="Znf-RING_euk"/>
</dbReference>
<dbReference type="EMBL" id="JAHFZB010000055">
    <property type="protein sequence ID" value="KAK6466616.1"/>
    <property type="molecule type" value="Genomic_DNA"/>
</dbReference>
<comment type="caution">
    <text evidence="9">The sequence shown here is derived from an EMBL/GenBank/DDBJ whole genome shotgun (WGS) entry which is preliminary data.</text>
</comment>
<dbReference type="PANTHER" id="PTHR24103">
    <property type="entry name" value="E3 UBIQUITIN-PROTEIN LIGASE TRIM"/>
    <property type="match status" value="1"/>
</dbReference>
<dbReference type="PRINTS" id="PR01407">
    <property type="entry name" value="BUTYPHLNCDUF"/>
</dbReference>
<feature type="domain" description="B box-type" evidence="7">
    <location>
        <begin position="84"/>
        <end position="125"/>
    </location>
</feature>
<organism evidence="9 10">
    <name type="scientific">Huso huso</name>
    <name type="common">Beluga</name>
    <name type="synonym">Acipenser huso</name>
    <dbReference type="NCBI Taxonomy" id="61971"/>
    <lineage>
        <taxon>Eukaryota</taxon>
        <taxon>Metazoa</taxon>
        <taxon>Chordata</taxon>
        <taxon>Craniata</taxon>
        <taxon>Vertebrata</taxon>
        <taxon>Euteleostomi</taxon>
        <taxon>Actinopterygii</taxon>
        <taxon>Chondrostei</taxon>
        <taxon>Acipenseriformes</taxon>
        <taxon>Acipenseridae</taxon>
        <taxon>Huso</taxon>
    </lineage>
</organism>
<dbReference type="CDD" id="cd12893">
    <property type="entry name" value="SPRY_PRY_TRIM35"/>
    <property type="match status" value="1"/>
</dbReference>
<dbReference type="SMART" id="SM00589">
    <property type="entry name" value="PRY"/>
    <property type="match status" value="1"/>
</dbReference>
<evidence type="ECO:0000313" key="10">
    <source>
        <dbReference type="Proteomes" id="UP001369086"/>
    </source>
</evidence>
<keyword evidence="3" id="KW-0862">Zinc</keyword>
<dbReference type="SUPFAM" id="SSF57850">
    <property type="entry name" value="RING/U-box"/>
    <property type="match status" value="1"/>
</dbReference>
<dbReference type="Proteomes" id="UP001369086">
    <property type="component" value="Unassembled WGS sequence"/>
</dbReference>
<dbReference type="InterPro" id="IPR001870">
    <property type="entry name" value="B30.2/SPRY"/>
</dbReference>
<dbReference type="InterPro" id="IPR006574">
    <property type="entry name" value="PRY"/>
</dbReference>
<reference evidence="9 10" key="1">
    <citation type="submission" date="2021-05" db="EMBL/GenBank/DDBJ databases">
        <authorList>
            <person name="Zahm M."/>
            <person name="Klopp C."/>
            <person name="Cabau C."/>
            <person name="Kuhl H."/>
            <person name="Suciu R."/>
            <person name="Ciorpac M."/>
            <person name="Holostenco D."/>
            <person name="Gessner J."/>
            <person name="Wuertz S."/>
            <person name="Hohne C."/>
            <person name="Stock M."/>
            <person name="Gislard M."/>
            <person name="Lluch J."/>
            <person name="Milhes M."/>
            <person name="Lampietro C."/>
            <person name="Lopez Roques C."/>
            <person name="Donnadieu C."/>
            <person name="Du K."/>
            <person name="Schartl M."/>
            <person name="Guiguen Y."/>
        </authorList>
    </citation>
    <scope>NUCLEOTIDE SEQUENCE [LARGE SCALE GENOMIC DNA]</scope>
    <source>
        <strain evidence="9">Hh-F2</strain>
        <tissue evidence="9">Blood</tissue>
    </source>
</reference>
<dbReference type="InterPro" id="IPR017907">
    <property type="entry name" value="Znf_RING_CS"/>
</dbReference>
<dbReference type="SUPFAM" id="SSF57845">
    <property type="entry name" value="B-box zinc-binding domain"/>
    <property type="match status" value="1"/>
</dbReference>
<dbReference type="Gene3D" id="2.60.120.920">
    <property type="match status" value="1"/>
</dbReference>
<dbReference type="InterPro" id="IPR013320">
    <property type="entry name" value="ConA-like_dom_sf"/>
</dbReference>
<keyword evidence="10" id="KW-1185">Reference proteome</keyword>
<proteinExistence type="predicted"/>
<evidence type="ECO:0000256" key="4">
    <source>
        <dbReference type="PROSITE-ProRule" id="PRU00024"/>
    </source>
</evidence>
<dbReference type="SMART" id="SM00336">
    <property type="entry name" value="BBOX"/>
    <property type="match status" value="1"/>
</dbReference>
<dbReference type="InterPro" id="IPR000315">
    <property type="entry name" value="Znf_B-box"/>
</dbReference>
<dbReference type="InterPro" id="IPR001841">
    <property type="entry name" value="Znf_RING"/>
</dbReference>
<dbReference type="SUPFAM" id="SSF49899">
    <property type="entry name" value="Concanavalin A-like lectins/glucanases"/>
    <property type="match status" value="1"/>
</dbReference>
<evidence type="ECO:0000313" key="9">
    <source>
        <dbReference type="EMBL" id="KAK6466616.1"/>
    </source>
</evidence>
<feature type="domain" description="B30.2/SPRY" evidence="8">
    <location>
        <begin position="265"/>
        <end position="458"/>
    </location>
</feature>
<keyword evidence="2 4" id="KW-0863">Zinc-finger</keyword>
<dbReference type="Pfam" id="PF13765">
    <property type="entry name" value="PRY"/>
    <property type="match status" value="1"/>
</dbReference>
<evidence type="ECO:0000259" key="6">
    <source>
        <dbReference type="PROSITE" id="PS50089"/>
    </source>
</evidence>
<dbReference type="InterPro" id="IPR050143">
    <property type="entry name" value="TRIM/RBCC"/>
</dbReference>
<dbReference type="SMART" id="SM00184">
    <property type="entry name" value="RING"/>
    <property type="match status" value="1"/>
</dbReference>
<dbReference type="Pfam" id="PF13445">
    <property type="entry name" value="zf-RING_UBOX"/>
    <property type="match status" value="1"/>
</dbReference>
<dbReference type="InterPro" id="IPR013083">
    <property type="entry name" value="Znf_RING/FYVE/PHD"/>
</dbReference>
<evidence type="ECO:0000259" key="7">
    <source>
        <dbReference type="PROSITE" id="PS50119"/>
    </source>
</evidence>
<dbReference type="Gene3D" id="3.30.160.60">
    <property type="entry name" value="Classic Zinc Finger"/>
    <property type="match status" value="1"/>
</dbReference>
<dbReference type="PROSITE" id="PS50089">
    <property type="entry name" value="ZF_RING_2"/>
    <property type="match status" value="1"/>
</dbReference>
<dbReference type="SMART" id="SM00449">
    <property type="entry name" value="SPRY"/>
    <property type="match status" value="1"/>
</dbReference>
<evidence type="ECO:0000256" key="1">
    <source>
        <dbReference type="ARBA" id="ARBA00022723"/>
    </source>
</evidence>
<dbReference type="Pfam" id="PF00643">
    <property type="entry name" value="zf-B_box"/>
    <property type="match status" value="1"/>
</dbReference>
<keyword evidence="1" id="KW-0479">Metal-binding</keyword>
<dbReference type="Pfam" id="PF00622">
    <property type="entry name" value="SPRY"/>
    <property type="match status" value="1"/>
</dbReference>
<name>A0ABR0Y1R3_HUSHU</name>
<dbReference type="InterPro" id="IPR043136">
    <property type="entry name" value="B30.2/SPRY_sf"/>
</dbReference>
<evidence type="ECO:0000256" key="2">
    <source>
        <dbReference type="ARBA" id="ARBA00022771"/>
    </source>
</evidence>
<feature type="domain" description="RING-type" evidence="6">
    <location>
        <begin position="14"/>
        <end position="54"/>
    </location>
</feature>
<dbReference type="InterPro" id="IPR003879">
    <property type="entry name" value="Butyrophylin_SPRY"/>
</dbReference>
<accession>A0ABR0Y1R3</accession>
<evidence type="ECO:0000256" key="3">
    <source>
        <dbReference type="ARBA" id="ARBA00022833"/>
    </source>
</evidence>
<keyword evidence="5" id="KW-0175">Coiled coil</keyword>
<dbReference type="PROSITE" id="PS50119">
    <property type="entry name" value="ZF_BBOX"/>
    <property type="match status" value="1"/>
</dbReference>
<protein>
    <submittedName>
        <fullName evidence="9">Tripartite motif-containing protein 35-like</fullName>
    </submittedName>
</protein>
<gene>
    <name evidence="9" type="ORF">HHUSO_G36076</name>
</gene>
<dbReference type="PROSITE" id="PS00518">
    <property type="entry name" value="ZF_RING_1"/>
    <property type="match status" value="1"/>
</dbReference>
<dbReference type="InterPro" id="IPR003877">
    <property type="entry name" value="SPRY_dom"/>
</dbReference>
<feature type="coiled-coil region" evidence="5">
    <location>
        <begin position="154"/>
        <end position="232"/>
    </location>
</feature>